<evidence type="ECO:0000256" key="1">
    <source>
        <dbReference type="SAM" id="Phobius"/>
    </source>
</evidence>
<dbReference type="RefSeq" id="WP_153584685.1">
    <property type="nucleotide sequence ID" value="NZ_WJBU01000008.1"/>
</dbReference>
<feature type="transmembrane region" description="Helical" evidence="1">
    <location>
        <begin position="437"/>
        <end position="460"/>
    </location>
</feature>
<organism evidence="3 4">
    <name type="scientific">Caenimonas koreensis DSM 17982</name>
    <dbReference type="NCBI Taxonomy" id="1121255"/>
    <lineage>
        <taxon>Bacteria</taxon>
        <taxon>Pseudomonadati</taxon>
        <taxon>Pseudomonadota</taxon>
        <taxon>Betaproteobacteria</taxon>
        <taxon>Burkholderiales</taxon>
        <taxon>Comamonadaceae</taxon>
        <taxon>Caenimonas</taxon>
    </lineage>
</organism>
<dbReference type="InterPro" id="IPR002823">
    <property type="entry name" value="DUF112_TM"/>
</dbReference>
<keyword evidence="1" id="KW-1133">Transmembrane helix</keyword>
<feature type="transmembrane region" description="Helical" evidence="1">
    <location>
        <begin position="108"/>
        <end position="135"/>
    </location>
</feature>
<evidence type="ECO:0000259" key="2">
    <source>
        <dbReference type="Pfam" id="PF01970"/>
    </source>
</evidence>
<dbReference type="OrthoDB" id="9781349at2"/>
<feature type="transmembrane region" description="Helical" evidence="1">
    <location>
        <begin position="20"/>
        <end position="48"/>
    </location>
</feature>
<feature type="transmembrane region" description="Helical" evidence="1">
    <location>
        <begin position="581"/>
        <end position="607"/>
    </location>
</feature>
<feature type="transmembrane region" description="Helical" evidence="1">
    <location>
        <begin position="147"/>
        <end position="165"/>
    </location>
</feature>
<dbReference type="EMBL" id="WJBU01000008">
    <property type="protein sequence ID" value="MRD47343.1"/>
    <property type="molecule type" value="Genomic_DNA"/>
</dbReference>
<dbReference type="Pfam" id="PF01970">
    <property type="entry name" value="TctA"/>
    <property type="match status" value="1"/>
</dbReference>
<keyword evidence="4" id="KW-1185">Reference proteome</keyword>
<protein>
    <recommendedName>
        <fullName evidence="2">DUF112 domain-containing protein</fullName>
    </recommendedName>
</protein>
<feature type="transmembrane region" description="Helical" evidence="1">
    <location>
        <begin position="619"/>
        <end position="638"/>
    </location>
</feature>
<feature type="domain" description="DUF112" evidence="2">
    <location>
        <begin position="21"/>
        <end position="441"/>
    </location>
</feature>
<feature type="transmembrane region" description="Helical" evidence="1">
    <location>
        <begin position="472"/>
        <end position="488"/>
    </location>
</feature>
<keyword evidence="1" id="KW-0812">Transmembrane</keyword>
<feature type="transmembrane region" description="Helical" evidence="1">
    <location>
        <begin position="60"/>
        <end position="84"/>
    </location>
</feature>
<dbReference type="PANTHER" id="PTHR35342">
    <property type="entry name" value="TRICARBOXYLIC TRANSPORT PROTEIN"/>
    <property type="match status" value="1"/>
</dbReference>
<name>A0A844B2B1_9BURK</name>
<sequence length="658" mass="69133">MSWFDAFAAGASNVFSWPGILIPVAGTLLAMITSFLPGIGNTSMVVLVMVFTMGWSPESVLLMFGALTGGATFMGSITAILFNIPGNVSSTPTLLDGYPMAQQGRPRMAIACAATASAVGSLFGVLVLLAALPIVRPLLLEFGPLERLLIGIWGLVTIISVPTSSKLKAAVMTALGLLAASFGQDPASGLPRWNFGVTDMSQGFNVVAMMLGMFTFSELIEWMRTFRLNKSTADDSKGGDSIREGVMAVFRNLGLTIRSSSIGTLVGMIPGVGGTVAGFVAYGHAVQSTPDNSEFGKGDIRGVIAPEAAVDAKDGGSLLPAVAFGLPGSEAGVALIAVFTMHGIVPGMAMLTTQLPLTFTLILALLFSNLLTSVVGVALIPWLAKLRKLPIERIALPCLVISLVTVVQINGLLFDLYTAVGFGVAGYYWRTHGWPRAPFVIAFVLGSLIETNLSLSLQLVDIGRLHPLQRPGCIALVLLIAGSLWWMARHRGAVKERAPQQDADVSIGLVSTIVIGVLLAFALADRATYSAYATSVAAVCLAFAAAATARAVLARQPRSQAFSPGMLAAGLAPPPEHRLPLLLIVGLPVLVWFTGLVEGVGLAVFAWTLARAGRSGVRAWLVAAVSGAVYMLATWWFVNEVANLMLPRGALWQLFASD</sequence>
<keyword evidence="1" id="KW-0472">Membrane</keyword>
<proteinExistence type="predicted"/>
<dbReference type="PANTHER" id="PTHR35342:SF5">
    <property type="entry name" value="TRICARBOXYLIC TRANSPORT PROTEIN"/>
    <property type="match status" value="1"/>
</dbReference>
<comment type="caution">
    <text evidence="3">The sequence shown here is derived from an EMBL/GenBank/DDBJ whole genome shotgun (WGS) entry which is preliminary data.</text>
</comment>
<feature type="transmembrane region" description="Helical" evidence="1">
    <location>
        <begin position="394"/>
        <end position="417"/>
    </location>
</feature>
<accession>A0A844B2B1</accession>
<reference evidence="3 4" key="1">
    <citation type="submission" date="2019-11" db="EMBL/GenBank/DDBJ databases">
        <title>Caenimonas koreensis gen. nov., sp. nov., isolated from activated sludge.</title>
        <authorList>
            <person name="Seung H.R."/>
        </authorList>
    </citation>
    <scope>NUCLEOTIDE SEQUENCE [LARGE SCALE GENOMIC DNA]</scope>
    <source>
        <strain evidence="3 4">EMB320</strain>
    </source>
</reference>
<evidence type="ECO:0000313" key="4">
    <source>
        <dbReference type="Proteomes" id="UP000487350"/>
    </source>
</evidence>
<gene>
    <name evidence="3" type="ORF">GHT07_08640</name>
</gene>
<feature type="transmembrane region" description="Helical" evidence="1">
    <location>
        <begin position="503"/>
        <end position="524"/>
    </location>
</feature>
<feature type="transmembrane region" description="Helical" evidence="1">
    <location>
        <begin position="531"/>
        <end position="553"/>
    </location>
</feature>
<evidence type="ECO:0000313" key="3">
    <source>
        <dbReference type="EMBL" id="MRD47343.1"/>
    </source>
</evidence>
<dbReference type="AlphaFoldDB" id="A0A844B2B1"/>
<feature type="transmembrane region" description="Helical" evidence="1">
    <location>
        <begin position="202"/>
        <end position="220"/>
    </location>
</feature>
<feature type="transmembrane region" description="Helical" evidence="1">
    <location>
        <begin position="357"/>
        <end position="382"/>
    </location>
</feature>
<dbReference type="Proteomes" id="UP000487350">
    <property type="component" value="Unassembled WGS sequence"/>
</dbReference>